<keyword evidence="3 4" id="KW-0067">ATP-binding</keyword>
<dbReference type="EC" id="6.3.3.2" evidence="4"/>
<keyword evidence="6" id="KW-1185">Reference proteome</keyword>
<evidence type="ECO:0000313" key="6">
    <source>
        <dbReference type="Proteomes" id="UP001165422"/>
    </source>
</evidence>
<dbReference type="InterPro" id="IPR037171">
    <property type="entry name" value="NagB/RpiA_transferase-like"/>
</dbReference>
<comment type="cofactor">
    <cofactor evidence="4">
        <name>Mg(2+)</name>
        <dbReference type="ChEBI" id="CHEBI:18420"/>
    </cofactor>
</comment>
<dbReference type="NCBIfam" id="TIGR02727">
    <property type="entry name" value="MTHFS_bact"/>
    <property type="match status" value="1"/>
</dbReference>
<keyword evidence="4" id="KW-0460">Magnesium</keyword>
<dbReference type="PANTHER" id="PTHR23407:SF1">
    <property type="entry name" value="5-FORMYLTETRAHYDROFOLATE CYCLO-LIGASE"/>
    <property type="match status" value="1"/>
</dbReference>
<dbReference type="InterPro" id="IPR024185">
    <property type="entry name" value="FTHF_cligase-like_sf"/>
</dbReference>
<evidence type="ECO:0000313" key="5">
    <source>
        <dbReference type="EMBL" id="MCC9295452.1"/>
    </source>
</evidence>
<evidence type="ECO:0000256" key="3">
    <source>
        <dbReference type="ARBA" id="ARBA00022840"/>
    </source>
</evidence>
<keyword evidence="5" id="KW-0436">Ligase</keyword>
<dbReference type="EMBL" id="JAJJPB010000014">
    <property type="protein sequence ID" value="MCC9295452.1"/>
    <property type="molecule type" value="Genomic_DNA"/>
</dbReference>
<dbReference type="Gene3D" id="3.40.50.10420">
    <property type="entry name" value="NagB/RpiA/CoA transferase-like"/>
    <property type="match status" value="1"/>
</dbReference>
<dbReference type="Proteomes" id="UP001165422">
    <property type="component" value="Unassembled WGS sequence"/>
</dbReference>
<accession>A0ABS8N6N3</accession>
<name>A0ABS8N6N3_9CLOT</name>
<dbReference type="RefSeq" id="WP_179978280.1">
    <property type="nucleotide sequence ID" value="NZ_JAJJPB010000014.1"/>
</dbReference>
<dbReference type="GO" id="GO:0030272">
    <property type="term" value="F:5-formyltetrahydrofolate cyclo-ligase activity"/>
    <property type="evidence" value="ECO:0007669"/>
    <property type="project" value="UniProtKB-EC"/>
</dbReference>
<evidence type="ECO:0000256" key="2">
    <source>
        <dbReference type="ARBA" id="ARBA00022741"/>
    </source>
</evidence>
<evidence type="ECO:0000256" key="4">
    <source>
        <dbReference type="RuleBase" id="RU361279"/>
    </source>
</evidence>
<keyword evidence="4" id="KW-0479">Metal-binding</keyword>
<proteinExistence type="inferred from homology"/>
<comment type="caution">
    <text evidence="5">The sequence shown here is derived from an EMBL/GenBank/DDBJ whole genome shotgun (WGS) entry which is preliminary data.</text>
</comment>
<sequence length="181" mass="20857">MNKEDIRKKIKEKRDSMPEIKKRALDNIIFEKVLLSEEYRKAGNLFIFVSFGTEVDTHRIIKRALRDGKNVSVPKTISREKGMIAVKINHFNELKSGAYGILEPENINLRMDESTIDLCYIPGIAFDKEGGRIGYGGGYYDRFLKMTRKDSKKIALAYSFQILDKVPREEHDIPIDNIISD</sequence>
<gene>
    <name evidence="5" type="ORF">LN736_11345</name>
</gene>
<dbReference type="PANTHER" id="PTHR23407">
    <property type="entry name" value="ATPASE INHIBITOR/5-FORMYLTETRAHYDROFOLATE CYCLO-LIGASE"/>
    <property type="match status" value="1"/>
</dbReference>
<comment type="similarity">
    <text evidence="1 4">Belongs to the 5-formyltetrahydrofolate cyclo-ligase family.</text>
</comment>
<organism evidence="5 6">
    <name type="scientific">Clostridium aromativorans</name>
    <dbReference type="NCBI Taxonomy" id="2836848"/>
    <lineage>
        <taxon>Bacteria</taxon>
        <taxon>Bacillati</taxon>
        <taxon>Bacillota</taxon>
        <taxon>Clostridia</taxon>
        <taxon>Eubacteriales</taxon>
        <taxon>Clostridiaceae</taxon>
        <taxon>Clostridium</taxon>
    </lineage>
</organism>
<dbReference type="SUPFAM" id="SSF100950">
    <property type="entry name" value="NagB/RpiA/CoA transferase-like"/>
    <property type="match status" value="1"/>
</dbReference>
<dbReference type="Pfam" id="PF01812">
    <property type="entry name" value="5-FTHF_cyc-lig"/>
    <property type="match status" value="1"/>
</dbReference>
<reference evidence="5" key="1">
    <citation type="submission" date="2021-11" db="EMBL/GenBank/DDBJ databases">
        <authorList>
            <person name="Qingchun L."/>
            <person name="Dong Z."/>
            <person name="Zongwei Q."/>
            <person name="Jia Z."/>
            <person name="Duotao L."/>
        </authorList>
    </citation>
    <scope>NUCLEOTIDE SEQUENCE</scope>
    <source>
        <strain evidence="5">WLY-B-L2</strain>
    </source>
</reference>
<keyword evidence="2 4" id="KW-0547">Nucleotide-binding</keyword>
<dbReference type="PIRSF" id="PIRSF006806">
    <property type="entry name" value="FTHF_cligase"/>
    <property type="match status" value="1"/>
</dbReference>
<dbReference type="InterPro" id="IPR002698">
    <property type="entry name" value="FTHF_cligase"/>
</dbReference>
<comment type="catalytic activity">
    <reaction evidence="4">
        <text>(6S)-5-formyl-5,6,7,8-tetrahydrofolate + ATP = (6R)-5,10-methenyltetrahydrofolate + ADP + phosphate</text>
        <dbReference type="Rhea" id="RHEA:10488"/>
        <dbReference type="ChEBI" id="CHEBI:30616"/>
        <dbReference type="ChEBI" id="CHEBI:43474"/>
        <dbReference type="ChEBI" id="CHEBI:57455"/>
        <dbReference type="ChEBI" id="CHEBI:57457"/>
        <dbReference type="ChEBI" id="CHEBI:456216"/>
        <dbReference type="EC" id="6.3.3.2"/>
    </reaction>
</comment>
<protein>
    <recommendedName>
        <fullName evidence="4">5-formyltetrahydrofolate cyclo-ligase</fullName>
        <ecNumber evidence="4">6.3.3.2</ecNumber>
    </recommendedName>
</protein>
<evidence type="ECO:0000256" key="1">
    <source>
        <dbReference type="ARBA" id="ARBA00010638"/>
    </source>
</evidence>